<dbReference type="AlphaFoldDB" id="A0A5J4TND6"/>
<gene>
    <name evidence="1" type="ORF">EZS28_044634</name>
</gene>
<sequence>LLEAVFLGVVRASSNSSVASNSRSKLLAFNYIQKNCQSSVFIGMSGKFLPQVVTYIL</sequence>
<organism evidence="1 2">
    <name type="scientific">Streblomastix strix</name>
    <dbReference type="NCBI Taxonomy" id="222440"/>
    <lineage>
        <taxon>Eukaryota</taxon>
        <taxon>Metamonada</taxon>
        <taxon>Preaxostyla</taxon>
        <taxon>Oxymonadida</taxon>
        <taxon>Streblomastigidae</taxon>
        <taxon>Streblomastix</taxon>
    </lineage>
</organism>
<name>A0A5J4TND6_9EUKA</name>
<protein>
    <submittedName>
        <fullName evidence="1">Uncharacterized protein</fullName>
    </submittedName>
</protein>
<dbReference type="EMBL" id="SNRW01027805">
    <property type="protein sequence ID" value="KAA6359838.1"/>
    <property type="molecule type" value="Genomic_DNA"/>
</dbReference>
<comment type="caution">
    <text evidence="1">The sequence shown here is derived from an EMBL/GenBank/DDBJ whole genome shotgun (WGS) entry which is preliminary data.</text>
</comment>
<accession>A0A5J4TND6</accession>
<dbReference type="Proteomes" id="UP000324800">
    <property type="component" value="Unassembled WGS sequence"/>
</dbReference>
<reference evidence="1 2" key="1">
    <citation type="submission" date="2019-03" db="EMBL/GenBank/DDBJ databases">
        <title>Single cell metagenomics reveals metabolic interactions within the superorganism composed of flagellate Streblomastix strix and complex community of Bacteroidetes bacteria on its surface.</title>
        <authorList>
            <person name="Treitli S.C."/>
            <person name="Kolisko M."/>
            <person name="Husnik F."/>
            <person name="Keeling P."/>
            <person name="Hampl V."/>
        </authorList>
    </citation>
    <scope>NUCLEOTIDE SEQUENCE [LARGE SCALE GENOMIC DNA]</scope>
    <source>
        <strain evidence="1">ST1C</strain>
    </source>
</reference>
<proteinExistence type="predicted"/>
<evidence type="ECO:0000313" key="2">
    <source>
        <dbReference type="Proteomes" id="UP000324800"/>
    </source>
</evidence>
<feature type="non-terminal residue" evidence="1">
    <location>
        <position position="1"/>
    </location>
</feature>
<evidence type="ECO:0000313" key="1">
    <source>
        <dbReference type="EMBL" id="KAA6359838.1"/>
    </source>
</evidence>